<dbReference type="AlphaFoldDB" id="A0A6G8F1J9"/>
<evidence type="ECO:0000259" key="5">
    <source>
        <dbReference type="PROSITE" id="PS50975"/>
    </source>
</evidence>
<dbReference type="PROSITE" id="PS50975">
    <property type="entry name" value="ATP_GRASP"/>
    <property type="match status" value="1"/>
</dbReference>
<dbReference type="GO" id="GO:0046872">
    <property type="term" value="F:metal ion binding"/>
    <property type="evidence" value="ECO:0007669"/>
    <property type="project" value="InterPro"/>
</dbReference>
<dbReference type="PANTHER" id="PTHR43585:SF2">
    <property type="entry name" value="ATP-GRASP ENZYME FSQD"/>
    <property type="match status" value="1"/>
</dbReference>
<dbReference type="Gene3D" id="3.40.50.20">
    <property type="match status" value="1"/>
</dbReference>
<sequence length="404" mass="45824">MKKLLMLGGSLYQTYAIKEAKRLGYYVITCDYLPDNPGHKYADEYHNVSTTDKDAVLKLAKELNVDGIVAYASDPAAPTAAFVCEQLGLPTSPYKSVEILSNKDRFRDFLQKNGFNCPKAMGFTTYEDALAHIDEFHLPVMVKPVDSSGSKGINKMTYKSQLKSFVEDALSYSRSKRFLIEEFIVKKGHQISGDAFSVDGKLVFHCLGNEFYDPNCDKDFAPLGECWPFQMDHKYIEDLEEQLQLIMTLLSMESNAYNVEAIVGEDDKVYLLELGARSGGSLIPQVTEYATGINMVTWVIQAAVGDPIDLSMLKGKREMPIKGYWSNYMVHSDKTGKYQSISFDPDFENNHLVDFVNDLKVGDEVHRFRDAQDCIGEFILRYDSMEQMFEVINNIEKYINIKVK</sequence>
<evidence type="ECO:0000256" key="3">
    <source>
        <dbReference type="ARBA" id="ARBA00022840"/>
    </source>
</evidence>
<evidence type="ECO:0000256" key="4">
    <source>
        <dbReference type="PROSITE-ProRule" id="PRU00409"/>
    </source>
</evidence>
<feature type="domain" description="ATP-grasp" evidence="5">
    <location>
        <begin position="107"/>
        <end position="304"/>
    </location>
</feature>
<gene>
    <name evidence="6" type="ORF">Prevot485_2160</name>
</gene>
<dbReference type="InterPro" id="IPR016185">
    <property type="entry name" value="PreATP-grasp_dom_sf"/>
</dbReference>
<dbReference type="SUPFAM" id="SSF52440">
    <property type="entry name" value="PreATP-grasp domain"/>
    <property type="match status" value="1"/>
</dbReference>
<evidence type="ECO:0000256" key="2">
    <source>
        <dbReference type="ARBA" id="ARBA00022741"/>
    </source>
</evidence>
<dbReference type="PANTHER" id="PTHR43585">
    <property type="entry name" value="FUMIPYRROLE BIOSYNTHESIS PROTEIN C"/>
    <property type="match status" value="1"/>
</dbReference>
<dbReference type="Gene3D" id="3.30.1490.20">
    <property type="entry name" value="ATP-grasp fold, A domain"/>
    <property type="match status" value="1"/>
</dbReference>
<dbReference type="InterPro" id="IPR011761">
    <property type="entry name" value="ATP-grasp"/>
</dbReference>
<dbReference type="InterPro" id="IPR013815">
    <property type="entry name" value="ATP_grasp_subdomain_1"/>
</dbReference>
<evidence type="ECO:0000313" key="6">
    <source>
        <dbReference type="EMBL" id="QIM10117.1"/>
    </source>
</evidence>
<dbReference type="Pfam" id="PF02786">
    <property type="entry name" value="CPSase_L_D2"/>
    <property type="match status" value="1"/>
</dbReference>
<dbReference type="SUPFAM" id="SSF56059">
    <property type="entry name" value="Glutathione synthetase ATP-binding domain-like"/>
    <property type="match status" value="1"/>
</dbReference>
<dbReference type="InterPro" id="IPR005479">
    <property type="entry name" value="CPAse_ATP-bd"/>
</dbReference>
<accession>A0A6G8F1J9</accession>
<keyword evidence="2 4" id="KW-0547">Nucleotide-binding</keyword>
<keyword evidence="1" id="KW-0436">Ligase</keyword>
<dbReference type="GO" id="GO:0016874">
    <property type="term" value="F:ligase activity"/>
    <property type="evidence" value="ECO:0007669"/>
    <property type="project" value="UniProtKB-KW"/>
</dbReference>
<proteinExistence type="predicted"/>
<organism evidence="6">
    <name type="scientific">uncultured Prevotella sp</name>
    <dbReference type="NCBI Taxonomy" id="159272"/>
    <lineage>
        <taxon>Bacteria</taxon>
        <taxon>Pseudomonadati</taxon>
        <taxon>Bacteroidota</taxon>
        <taxon>Bacteroidia</taxon>
        <taxon>Bacteroidales</taxon>
        <taxon>Prevotellaceae</taxon>
        <taxon>Prevotella</taxon>
        <taxon>environmental samples</taxon>
    </lineage>
</organism>
<dbReference type="Gene3D" id="3.30.470.20">
    <property type="entry name" value="ATP-grasp fold, B domain"/>
    <property type="match status" value="1"/>
</dbReference>
<evidence type="ECO:0000256" key="1">
    <source>
        <dbReference type="ARBA" id="ARBA00022598"/>
    </source>
</evidence>
<name>A0A6G8F1J9_9BACT</name>
<reference evidence="6" key="1">
    <citation type="journal article" date="2020" name="J. ISSAAS">
        <title>Lactobacilli and other gastrointestinal microbiota of Peromyscus leucopus, reservoir host for agents of Lyme disease and other zoonoses in North America.</title>
        <authorList>
            <person name="Milovic A."/>
            <person name="Bassam K."/>
            <person name="Shao H."/>
            <person name="Chatzistamou I."/>
            <person name="Tufts D.M."/>
            <person name="Diuk-Wasser M."/>
            <person name="Barbour A.G."/>
        </authorList>
    </citation>
    <scope>NUCLEOTIDE SEQUENCE</scope>
    <source>
        <strain evidence="6">LL70</strain>
    </source>
</reference>
<dbReference type="InterPro" id="IPR052032">
    <property type="entry name" value="ATP-dep_AA_Ligase"/>
</dbReference>
<protein>
    <submittedName>
        <fullName evidence="6">Carbamoyl-phosphate-synthetase</fullName>
    </submittedName>
</protein>
<dbReference type="EMBL" id="MN990733">
    <property type="protein sequence ID" value="QIM10117.1"/>
    <property type="molecule type" value="Genomic_DNA"/>
</dbReference>
<dbReference type="GO" id="GO:0005524">
    <property type="term" value="F:ATP binding"/>
    <property type="evidence" value="ECO:0007669"/>
    <property type="project" value="UniProtKB-UniRule"/>
</dbReference>
<keyword evidence="3 4" id="KW-0067">ATP-binding</keyword>